<reference evidence="1" key="1">
    <citation type="submission" date="2007-10" db="EMBL/GenBank/DDBJ databases">
        <authorList>
            <person name="Fulton L."/>
            <person name="Clifton S."/>
            <person name="Fulton B."/>
            <person name="Xu J."/>
            <person name="Minx P."/>
            <person name="Pepin K.H."/>
            <person name="Johnson M."/>
            <person name="Thiruvilangam P."/>
            <person name="Bhonagiri V."/>
            <person name="Nash W.E."/>
            <person name="Mardis E.R."/>
            <person name="Wilson R.K."/>
        </authorList>
    </citation>
    <scope>NUCLEOTIDE SEQUENCE [LARGE SCALE GENOMIC DNA]</scope>
    <source>
        <strain evidence="1">DSM 15702</strain>
    </source>
</reference>
<keyword evidence="2" id="KW-1185">Reference proteome</keyword>
<evidence type="ECO:0000313" key="2">
    <source>
        <dbReference type="Proteomes" id="UP000005326"/>
    </source>
</evidence>
<dbReference type="NCBIfam" id="TIGR01537">
    <property type="entry name" value="portal_HK97"/>
    <property type="match status" value="1"/>
</dbReference>
<organism evidence="1 2">
    <name type="scientific">[Eubacterium] siraeum DSM 15702</name>
    <dbReference type="NCBI Taxonomy" id="428128"/>
    <lineage>
        <taxon>Bacteria</taxon>
        <taxon>Bacillati</taxon>
        <taxon>Bacillota</taxon>
        <taxon>Clostridia</taxon>
        <taxon>Eubacteriales</taxon>
        <taxon>Oscillospiraceae</taxon>
        <taxon>Oscillospiraceae incertae sedis</taxon>
    </lineage>
</organism>
<dbReference type="EMBL" id="ABCA03000033">
    <property type="protein sequence ID" value="EDS01645.1"/>
    <property type="molecule type" value="Genomic_DNA"/>
</dbReference>
<comment type="caution">
    <text evidence="1">The sequence shown here is derived from an EMBL/GenBank/DDBJ whole genome shotgun (WGS) entry which is preliminary data.</text>
</comment>
<dbReference type="Pfam" id="PF04860">
    <property type="entry name" value="Phage_portal"/>
    <property type="match status" value="1"/>
</dbReference>
<name>B0MKW5_9FIRM</name>
<evidence type="ECO:0000313" key="1">
    <source>
        <dbReference type="EMBL" id="EDS01645.1"/>
    </source>
</evidence>
<sequence>MGLFDKIFRRDTEGTDIEVAFGLKQISNITREQALEIPAVSAAVNFIAGTIASLPIRLYNSNDEVQTAAEITEDNRLYLLNEESGDTLNPTEIKRAVIRDMLLDGTGYMHIERSGNEVLALRYVRDSAVSVEKNSDAIYKTLRMLVDGRVYNPWDFVILSRNSVDGGKGVSILAENPTLLTSSYMLLQLEKAMSRRGGNKKGFLRTEHRVDELAMKDIREAWRKLYSNNGDGMMILQNGLDFKESSSTAVEMQLNQNKVTNAEQIAMLFGLSPNVLSGRGADDRTYINSIRTAVLPVVSAFEMALNRALLLEKEKHNKYFIIDTSELLKADILTRYQAYQIGLAANFLQPDEIRFKENLAPLGLDFIKLGLNDVLYDPKTRQIYTPNTDSHAKIDDAGLQSGDEGDIIQVRHYLQNPITGKLMGSTSDGAIKSVTVSEDGTVTTVYKPQAKTKYAPSPQRNHSGIQVKPKTYAKLCGEFNTKYPGSRKGFQGTVFKGKYQYLATSDGEGGVIINRKIKL</sequence>
<accession>B0MKW5</accession>
<dbReference type="Gene3D" id="1.20.1270.210">
    <property type="match status" value="1"/>
</dbReference>
<reference evidence="1" key="2">
    <citation type="submission" date="2014-06" db="EMBL/GenBank/DDBJ databases">
        <title>Draft genome sequence of Eubacterium siraeum (DSM 15702).</title>
        <authorList>
            <person name="Sudarsanam P."/>
            <person name="Ley R."/>
            <person name="Guruge J."/>
            <person name="Turnbaugh P.J."/>
            <person name="Mahowald M."/>
            <person name="Liep D."/>
            <person name="Gordon J."/>
        </authorList>
    </citation>
    <scope>NUCLEOTIDE SEQUENCE</scope>
    <source>
        <strain evidence="1">DSM 15702</strain>
    </source>
</reference>
<dbReference type="Proteomes" id="UP000005326">
    <property type="component" value="Unassembled WGS sequence"/>
</dbReference>
<proteinExistence type="predicted"/>
<dbReference type="InterPro" id="IPR006427">
    <property type="entry name" value="Portal_HK97"/>
</dbReference>
<gene>
    <name evidence="1" type="ORF">EUBSIR_00443</name>
</gene>
<dbReference type="AlphaFoldDB" id="B0MKW5"/>
<protein>
    <submittedName>
        <fullName evidence="1">Phage portal protein, HK97 family</fullName>
    </submittedName>
</protein>
<dbReference type="InterPro" id="IPR006944">
    <property type="entry name" value="Phage/GTA_portal"/>
</dbReference>